<dbReference type="Proteomes" id="UP001166191">
    <property type="component" value="Unassembled WGS sequence"/>
</dbReference>
<comment type="caution">
    <text evidence="2">The sequence shown here is derived from an EMBL/GenBank/DDBJ whole genome shotgun (WGS) entry which is preliminary data.</text>
</comment>
<dbReference type="RefSeq" id="WP_216033168.1">
    <property type="nucleotide sequence ID" value="NZ_JAHKNG010000015.1"/>
</dbReference>
<feature type="transmembrane region" description="Helical" evidence="1">
    <location>
        <begin position="35"/>
        <end position="54"/>
    </location>
</feature>
<gene>
    <name evidence="2" type="ORF">KNW02_10210</name>
</gene>
<keyword evidence="1" id="KW-0812">Transmembrane</keyword>
<protein>
    <submittedName>
        <fullName evidence="2">Uncharacterized protein</fullName>
    </submittedName>
</protein>
<evidence type="ECO:0000256" key="1">
    <source>
        <dbReference type="SAM" id="Phobius"/>
    </source>
</evidence>
<evidence type="ECO:0000313" key="2">
    <source>
        <dbReference type="EMBL" id="MBU3030490.1"/>
    </source>
</evidence>
<reference evidence="2" key="1">
    <citation type="submission" date="2021-06" db="EMBL/GenBank/DDBJ databases">
        <title>Paracoccus bacterium XHP0099 sp. nov., isolated from the surface waters of the Yellow Sea.</title>
        <authorList>
            <person name="Xue H."/>
            <person name="Zhang D."/>
        </authorList>
    </citation>
    <scope>NUCLEOTIDE SEQUENCE</scope>
    <source>
        <strain evidence="2">XHP0099</strain>
    </source>
</reference>
<keyword evidence="3" id="KW-1185">Reference proteome</keyword>
<keyword evidence="1" id="KW-0472">Membrane</keyword>
<sequence length="55" mass="6034">MFCCYGYQPGLAAHLGNDLTAQAGRTPNDDRRDRNCAVISITLAGLYLGLFLMVR</sequence>
<keyword evidence="1" id="KW-1133">Transmembrane helix</keyword>
<name>A0ABS6ALH0_9RHOB</name>
<accession>A0ABS6ALH0</accession>
<organism evidence="2 3">
    <name type="scientific">Paracoccus marinaquae</name>
    <dbReference type="NCBI Taxonomy" id="2841926"/>
    <lineage>
        <taxon>Bacteria</taxon>
        <taxon>Pseudomonadati</taxon>
        <taxon>Pseudomonadota</taxon>
        <taxon>Alphaproteobacteria</taxon>
        <taxon>Rhodobacterales</taxon>
        <taxon>Paracoccaceae</taxon>
        <taxon>Paracoccus</taxon>
    </lineage>
</organism>
<proteinExistence type="predicted"/>
<evidence type="ECO:0000313" key="3">
    <source>
        <dbReference type="Proteomes" id="UP001166191"/>
    </source>
</evidence>
<dbReference type="EMBL" id="JAHKNG010000015">
    <property type="protein sequence ID" value="MBU3030490.1"/>
    <property type="molecule type" value="Genomic_DNA"/>
</dbReference>